<dbReference type="PANTHER" id="PTHR12424:SF8">
    <property type="entry name" value="PROTEIN TWEETY"/>
    <property type="match status" value="1"/>
</dbReference>
<dbReference type="AlphaFoldDB" id="A0A2R5FZI3"/>
<evidence type="ECO:0000256" key="1">
    <source>
        <dbReference type="ARBA" id="ARBA00004651"/>
    </source>
</evidence>
<evidence type="ECO:0000256" key="3">
    <source>
        <dbReference type="ARBA" id="ARBA00022448"/>
    </source>
</evidence>
<keyword evidence="16" id="KW-1185">Reference proteome</keyword>
<feature type="transmembrane region" description="Helical" evidence="13">
    <location>
        <begin position="341"/>
        <end position="363"/>
    </location>
</feature>
<keyword evidence="9" id="KW-0869">Chloride channel</keyword>
<dbReference type="InParanoid" id="A0A2R5FZI3"/>
<evidence type="ECO:0000313" key="16">
    <source>
        <dbReference type="Proteomes" id="UP000241890"/>
    </source>
</evidence>
<keyword evidence="10" id="KW-0325">Glycoprotein</keyword>
<dbReference type="EMBL" id="BEYU01000004">
    <property type="protein sequence ID" value="GBG24167.1"/>
    <property type="molecule type" value="Genomic_DNA"/>
</dbReference>
<accession>A0A2R5FZI3</accession>
<keyword evidence="14" id="KW-0732">Signal</keyword>
<keyword evidence="5 13" id="KW-0812">Transmembrane</keyword>
<evidence type="ECO:0000256" key="7">
    <source>
        <dbReference type="ARBA" id="ARBA00023065"/>
    </source>
</evidence>
<feature type="transmembrane region" description="Helical" evidence="13">
    <location>
        <begin position="142"/>
        <end position="163"/>
    </location>
</feature>
<evidence type="ECO:0000256" key="9">
    <source>
        <dbReference type="ARBA" id="ARBA00023173"/>
    </source>
</evidence>
<keyword evidence="6 13" id="KW-1133">Transmembrane helix</keyword>
<organism evidence="15 16">
    <name type="scientific">Hondaea fermentalgiana</name>
    <dbReference type="NCBI Taxonomy" id="2315210"/>
    <lineage>
        <taxon>Eukaryota</taxon>
        <taxon>Sar</taxon>
        <taxon>Stramenopiles</taxon>
        <taxon>Bigyra</taxon>
        <taxon>Labyrinthulomycetes</taxon>
        <taxon>Thraustochytrida</taxon>
        <taxon>Thraustochytriidae</taxon>
        <taxon>Hondaea</taxon>
    </lineage>
</organism>
<feature type="transmembrane region" description="Helical" evidence="13">
    <location>
        <begin position="375"/>
        <end position="398"/>
    </location>
</feature>
<evidence type="ECO:0000256" key="11">
    <source>
        <dbReference type="ARBA" id="ARBA00023214"/>
    </source>
</evidence>
<protein>
    <recommendedName>
        <fullName evidence="17">Prominin-1-A</fullName>
    </recommendedName>
</protein>
<keyword evidence="12" id="KW-0407">Ion channel</keyword>
<dbReference type="GO" id="GO:0005229">
    <property type="term" value="F:intracellularly calcium-gated chloride channel activity"/>
    <property type="evidence" value="ECO:0007669"/>
    <property type="project" value="TreeGrafter"/>
</dbReference>
<keyword evidence="11" id="KW-0868">Chloride</keyword>
<dbReference type="GO" id="GO:0005886">
    <property type="term" value="C:plasma membrane"/>
    <property type="evidence" value="ECO:0007669"/>
    <property type="project" value="UniProtKB-SubCell"/>
</dbReference>
<feature type="signal peptide" evidence="14">
    <location>
        <begin position="1"/>
        <end position="21"/>
    </location>
</feature>
<keyword evidence="4" id="KW-1003">Cell membrane</keyword>
<feature type="transmembrane region" description="Helical" evidence="13">
    <location>
        <begin position="673"/>
        <end position="697"/>
    </location>
</feature>
<evidence type="ECO:0000256" key="12">
    <source>
        <dbReference type="ARBA" id="ARBA00023303"/>
    </source>
</evidence>
<feature type="transmembrane region" description="Helical" evidence="13">
    <location>
        <begin position="100"/>
        <end position="121"/>
    </location>
</feature>
<feature type="chain" id="PRO_5015357190" description="Prominin-1-A" evidence="14">
    <location>
        <begin position="22"/>
        <end position="715"/>
    </location>
</feature>
<dbReference type="Proteomes" id="UP000241890">
    <property type="component" value="Unassembled WGS sequence"/>
</dbReference>
<dbReference type="GO" id="GO:0034707">
    <property type="term" value="C:chloride channel complex"/>
    <property type="evidence" value="ECO:0007669"/>
    <property type="project" value="UniProtKB-KW"/>
</dbReference>
<keyword evidence="8 13" id="KW-0472">Membrane</keyword>
<evidence type="ECO:0000313" key="15">
    <source>
        <dbReference type="EMBL" id="GBG24167.1"/>
    </source>
</evidence>
<dbReference type="PANTHER" id="PTHR12424">
    <property type="entry name" value="TWEETY-RELATED"/>
    <property type="match status" value="1"/>
</dbReference>
<evidence type="ECO:0000256" key="10">
    <source>
        <dbReference type="ARBA" id="ARBA00023180"/>
    </source>
</evidence>
<comment type="caution">
    <text evidence="15">The sequence shown here is derived from an EMBL/GenBank/DDBJ whole genome shotgun (WGS) entry which is preliminary data.</text>
</comment>
<gene>
    <name evidence="15" type="ORF">FCC1311_003852</name>
</gene>
<proteinExistence type="inferred from homology"/>
<evidence type="ECO:0008006" key="17">
    <source>
        <dbReference type="Google" id="ProtNLM"/>
    </source>
</evidence>
<evidence type="ECO:0000256" key="8">
    <source>
        <dbReference type="ARBA" id="ARBA00023136"/>
    </source>
</evidence>
<evidence type="ECO:0000256" key="6">
    <source>
        <dbReference type="ARBA" id="ARBA00022989"/>
    </source>
</evidence>
<evidence type="ECO:0000256" key="2">
    <source>
        <dbReference type="ARBA" id="ARBA00009849"/>
    </source>
</evidence>
<dbReference type="GO" id="GO:0072320">
    <property type="term" value="F:volume-sensitive chloride channel activity"/>
    <property type="evidence" value="ECO:0007669"/>
    <property type="project" value="TreeGrafter"/>
</dbReference>
<sequence length="715" mass="76100">MRCVAIYASAILAVLPASTLADAATFCDDYLDANSSSLADAALDQETISAGLEVANENADALVARLQSYRGENMLLDFIESGMEDEGSFAQDYAMSVVPFASPGIALAVLSLLACPCCVFCSNKCCCRKRKNPDEYSFVQKILPIAFYLFFCVVACSLAFVAISNIGSMVDGSAATLCEFDTLTVEMELFFNDIITPVDTITNLSATILPAVASQVMGTESMDAALVNLIAKVGLFNDTVGGVTLPSGFSSSFLDGAAAQVSVALDELTDQADPILESLNETRKTVNESIANSQELIIDTAASAKEAISGILEFRDDISDFVTDAKTYADQYLSTTTTASFAFFSTVFLSLVAGIFVLVTYATPCKIDDKVGRGCLSLSFCLSYLFMMLLFLLSGIFLPISIVFSDACAVMDVIPSNFSFYLEPVLGSDDAYAPTSSGSGSAGLELDVSAVLTECFSEDPPGILTVLGMSEQFDFGDAFDALEGDNTIDADALQFGDLETLSEDVHGLERADMGLTDEDIASALAALNDYARQFYTGSGSFVNYTFADCTPTDTCDRDCTRDATCAPPADHTTADQSTLNDARNGVFDLADAAGTIDGIISDLQSSMIGVDNATESFKDAVLAMNDTYAGIKITLQPLIDEVEVLKTAGDCSFIGEVYSGIYSELCESTLQPIIVLSLILLFIALCGIPMIITSLYIHARLYSPKKNSTVWTDEA</sequence>
<keyword evidence="7" id="KW-0406">Ion transport</keyword>
<keyword evidence="3" id="KW-0813">Transport</keyword>
<evidence type="ECO:0000256" key="14">
    <source>
        <dbReference type="SAM" id="SignalP"/>
    </source>
</evidence>
<evidence type="ECO:0000256" key="13">
    <source>
        <dbReference type="SAM" id="Phobius"/>
    </source>
</evidence>
<comment type="similarity">
    <text evidence="2">Belongs to the tweety family.</text>
</comment>
<name>A0A2R5FZI3_9STRA</name>
<evidence type="ECO:0000256" key="4">
    <source>
        <dbReference type="ARBA" id="ARBA00022475"/>
    </source>
</evidence>
<dbReference type="InterPro" id="IPR006990">
    <property type="entry name" value="Tweety"/>
</dbReference>
<reference evidence="15 16" key="1">
    <citation type="submission" date="2017-12" db="EMBL/GenBank/DDBJ databases">
        <title>Sequencing, de novo assembly and annotation of complete genome of a new Thraustochytrid species, strain FCC1311.</title>
        <authorList>
            <person name="Sedici K."/>
            <person name="Godart F."/>
            <person name="Aiese Cigliano R."/>
            <person name="Sanseverino W."/>
            <person name="Barakat M."/>
            <person name="Ortet P."/>
            <person name="Marechal E."/>
            <person name="Cagnac O."/>
            <person name="Amato A."/>
        </authorList>
    </citation>
    <scope>NUCLEOTIDE SEQUENCE [LARGE SCALE GENOMIC DNA]</scope>
</reference>
<evidence type="ECO:0000256" key="5">
    <source>
        <dbReference type="ARBA" id="ARBA00022692"/>
    </source>
</evidence>
<comment type="subcellular location">
    <subcellularLocation>
        <location evidence="1">Cell membrane</location>
        <topology evidence="1">Multi-pass membrane protein</topology>
    </subcellularLocation>
</comment>